<dbReference type="PANTHER" id="PTHR23220">
    <property type="entry name" value="INTEGRIN ALPHA"/>
    <property type="match status" value="1"/>
</dbReference>
<dbReference type="PRINTS" id="PR01185">
    <property type="entry name" value="INTEGRINA"/>
</dbReference>
<evidence type="ECO:0000256" key="1">
    <source>
        <dbReference type="ARBA" id="ARBA00004479"/>
    </source>
</evidence>
<name>A0A9Q0S1V4_9DIPT</name>
<feature type="transmembrane region" description="Helical" evidence="13">
    <location>
        <begin position="1065"/>
        <end position="1087"/>
    </location>
</feature>
<dbReference type="InterPro" id="IPR048285">
    <property type="entry name" value="Integrin_alpha_Ig-like_2"/>
</dbReference>
<evidence type="ECO:0000256" key="3">
    <source>
        <dbReference type="ARBA" id="ARBA00022692"/>
    </source>
</evidence>
<dbReference type="SUPFAM" id="SSF69179">
    <property type="entry name" value="Integrin domains"/>
    <property type="match status" value="3"/>
</dbReference>
<keyword evidence="11" id="KW-0325">Glycoprotein</keyword>
<keyword evidence="4 13" id="KW-0732">Signal</keyword>
<feature type="repeat" description="FG-GAP" evidence="12">
    <location>
        <begin position="399"/>
        <end position="454"/>
    </location>
</feature>
<dbReference type="Gene3D" id="2.60.40.1530">
    <property type="entry name" value="ntegrin, alpha v. Chain A, domain 4"/>
    <property type="match status" value="1"/>
</dbReference>
<proteinExistence type="inferred from homology"/>
<sequence length="1121" mass="126024">MVHHGTVSLVGIHFILLQCVCGFNVSPRPNYIFQEPNLKTFLPKTQSSYFGYSINLRTNGVMVGAPRAQSSLEMQRKINETGAIYKCSFQSSTCEPYVFDNLGNINNENNFFTYNSERKDNQWLGASMDGNSMDAERFVVCAPRMIADLTNNYLMHGLCYWTPNTVEATPVNVQKIAPLRVRDKQQKAIDKQRYYYYMYGEQGLSVHITENDEEILIGAPGVFSWKGTVIRYKSKTYDDLGGLSRRDNMQKQSIQKRNVFDFDIDVPNPSHWDQDDDSYFGYALASGYFEGSDSQKILYVASAPQANFQQGEVYIFDIVDHFTTEKTIKKYYTFPSFQMGEYFGYALAADDFNNDGFYDLAICAPFHSKANSFENGAVYIYQNLGESTPGRWSSNFDLQSVLVSDYESGGRFGSSVCRLGDINQDGYRDIAIGAPYEDNGAVYIYLGSANGIITKPSQKLSAPFNGNVAPFTPHMFGHSLSKGSDIDQNNYLDLAVGAPNAEAVYVYRSYPVVKVIANVQPLSKELKTSDTSFNFKVCWSLESKYKLMDPTKMNIVIKVDPQFGRAHFPDQTNQMTFNTTALEVEQCREYDATVKFSVADIFKPIDLEMQHSVLDIAPDSSEFCSNCVAVNPFDSKVARNKIVFSTGCVNAKCVADLKLSSEILGPVPYILGSTKGITLIYTIENFGETAYLAQINVTIFELVSYMKIPSSCKLDNKQLLCDINNGSPLYKGDVGTLKISLDTTKLEGTQLVVKANAFSTGDESNESDNHVNTVIPLAEFSDIEISGKSNKPVLSLLDGLKLENISHIFEIRNNGPTYLRHVDIILSIPISYQDSYTLIRTDVIAFSNISVKSQYNNQEYDIEWSQNNTILFQNAIESSSHSTVVVENMNGMDYDPSKIGAEIDLSGGVVTDDNSLIIAHTRRRRSANKYEGSSRYYNRYTRSILDGHDVNRRSVSNHDDVILTSLPPNRTIIFDCYDSEASLCVQAKFSVNNFQVGNTPILIQLNFSVDLNKIDKIVNDKRDIFVIRPSIEVLRNDDEEGKTMHVVQSHAYTIISKYRTFETPIWVFVVSVLGGLLTLVLITYALYRFGFFRREKKEELKKLVRQSHALAEQTSDADEAN</sequence>
<keyword evidence="8 13" id="KW-0401">Integrin</keyword>
<evidence type="ECO:0000256" key="13">
    <source>
        <dbReference type="RuleBase" id="RU003762"/>
    </source>
</evidence>
<dbReference type="InterPro" id="IPR000413">
    <property type="entry name" value="Integrin_alpha"/>
</dbReference>
<reference evidence="15" key="1">
    <citation type="submission" date="2022-07" db="EMBL/GenBank/DDBJ databases">
        <authorList>
            <person name="Trinca V."/>
            <person name="Uliana J.V.C."/>
            <person name="Torres T.T."/>
            <person name="Ward R.J."/>
            <person name="Monesi N."/>
        </authorList>
    </citation>
    <scope>NUCLEOTIDE SEQUENCE</scope>
    <source>
        <strain evidence="15">HSMRA1968</strain>
        <tissue evidence="15">Whole embryos</tissue>
    </source>
</reference>
<dbReference type="Pfam" id="PF20805">
    <property type="entry name" value="Integrin_A_Ig_2"/>
    <property type="match status" value="1"/>
</dbReference>
<dbReference type="PROSITE" id="PS51470">
    <property type="entry name" value="FG_GAP"/>
    <property type="match status" value="4"/>
</dbReference>
<dbReference type="Gene3D" id="2.60.40.1460">
    <property type="entry name" value="Integrin domains. Chain A, domain 2"/>
    <property type="match status" value="1"/>
</dbReference>
<dbReference type="OrthoDB" id="5573735at2759"/>
<keyword evidence="7 13" id="KW-1133">Transmembrane helix</keyword>
<evidence type="ECO:0000256" key="10">
    <source>
        <dbReference type="ARBA" id="ARBA00023170"/>
    </source>
</evidence>
<dbReference type="Gene3D" id="2.130.10.130">
    <property type="entry name" value="Integrin alpha, N-terminal"/>
    <property type="match status" value="1"/>
</dbReference>
<comment type="similarity">
    <text evidence="2 13">Belongs to the integrin alpha chain family.</text>
</comment>
<dbReference type="GO" id="GO:0033627">
    <property type="term" value="P:cell adhesion mediated by integrin"/>
    <property type="evidence" value="ECO:0007669"/>
    <property type="project" value="TreeGrafter"/>
</dbReference>
<accession>A0A9Q0S1V4</accession>
<dbReference type="GO" id="GO:0007229">
    <property type="term" value="P:integrin-mediated signaling pathway"/>
    <property type="evidence" value="ECO:0007669"/>
    <property type="project" value="UniProtKB-KW"/>
</dbReference>
<dbReference type="PROSITE" id="PS00242">
    <property type="entry name" value="INTEGRIN_ALPHA"/>
    <property type="match status" value="1"/>
</dbReference>
<dbReference type="GO" id="GO:0008305">
    <property type="term" value="C:integrin complex"/>
    <property type="evidence" value="ECO:0007669"/>
    <property type="project" value="InterPro"/>
</dbReference>
<feature type="domain" description="Integrin alpha second immunoglobulin-like" evidence="14">
    <location>
        <begin position="651"/>
        <end position="774"/>
    </location>
</feature>
<evidence type="ECO:0000313" key="16">
    <source>
        <dbReference type="Proteomes" id="UP001151699"/>
    </source>
</evidence>
<keyword evidence="5" id="KW-0677">Repeat</keyword>
<keyword evidence="3 13" id="KW-0812">Transmembrane</keyword>
<dbReference type="InterPro" id="IPR018184">
    <property type="entry name" value="Integrin_alpha_C_CS"/>
</dbReference>
<feature type="chain" id="PRO_5040542293" evidence="13">
    <location>
        <begin position="23"/>
        <end position="1121"/>
    </location>
</feature>
<feature type="repeat" description="FG-GAP" evidence="12">
    <location>
        <begin position="329"/>
        <end position="390"/>
    </location>
</feature>
<dbReference type="Pfam" id="PF01839">
    <property type="entry name" value="FG-GAP"/>
    <property type="match status" value="3"/>
</dbReference>
<dbReference type="InterPro" id="IPR032695">
    <property type="entry name" value="Integrin_dom_sf"/>
</dbReference>
<dbReference type="GO" id="GO:0007160">
    <property type="term" value="P:cell-matrix adhesion"/>
    <property type="evidence" value="ECO:0007669"/>
    <property type="project" value="TreeGrafter"/>
</dbReference>
<evidence type="ECO:0000256" key="6">
    <source>
        <dbReference type="ARBA" id="ARBA00022889"/>
    </source>
</evidence>
<comment type="caution">
    <text evidence="15">The sequence shown here is derived from an EMBL/GenBank/DDBJ whole genome shotgun (WGS) entry which is preliminary data.</text>
</comment>
<feature type="repeat" description="FG-GAP" evidence="12">
    <location>
        <begin position="462"/>
        <end position="524"/>
    </location>
</feature>
<evidence type="ECO:0000256" key="7">
    <source>
        <dbReference type="ARBA" id="ARBA00022989"/>
    </source>
</evidence>
<evidence type="ECO:0000313" key="15">
    <source>
        <dbReference type="EMBL" id="KAJ6640903.1"/>
    </source>
</evidence>
<comment type="subcellular location">
    <subcellularLocation>
        <location evidence="1 13">Membrane</location>
        <topology evidence="1 13">Single-pass type I membrane protein</topology>
    </subcellularLocation>
</comment>
<dbReference type="Gene3D" id="2.60.40.1510">
    <property type="entry name" value="ntegrin, alpha v. Chain A, domain 3"/>
    <property type="match status" value="1"/>
</dbReference>
<dbReference type="Proteomes" id="UP001151699">
    <property type="component" value="Chromosome B"/>
</dbReference>
<feature type="repeat" description="FG-GAP" evidence="12">
    <location>
        <begin position="266"/>
        <end position="325"/>
    </location>
</feature>
<dbReference type="InterPro" id="IPR013519">
    <property type="entry name" value="Int_alpha_beta-p"/>
</dbReference>
<evidence type="ECO:0000256" key="8">
    <source>
        <dbReference type="ARBA" id="ARBA00023037"/>
    </source>
</evidence>
<dbReference type="PANTHER" id="PTHR23220:SF83">
    <property type="entry name" value="INTEGRIN ALPHA-PS3-RELATED"/>
    <property type="match status" value="1"/>
</dbReference>
<keyword evidence="6 13" id="KW-0130">Cell adhesion</keyword>
<dbReference type="GO" id="GO:0005178">
    <property type="term" value="F:integrin binding"/>
    <property type="evidence" value="ECO:0007669"/>
    <property type="project" value="TreeGrafter"/>
</dbReference>
<evidence type="ECO:0000256" key="5">
    <source>
        <dbReference type="ARBA" id="ARBA00022737"/>
    </source>
</evidence>
<evidence type="ECO:0000256" key="9">
    <source>
        <dbReference type="ARBA" id="ARBA00023136"/>
    </source>
</evidence>
<dbReference type="InterPro" id="IPR013517">
    <property type="entry name" value="FG-GAP"/>
</dbReference>
<feature type="signal peptide" evidence="13">
    <location>
        <begin position="1"/>
        <end position="22"/>
    </location>
</feature>
<keyword evidence="9 13" id="KW-0472">Membrane</keyword>
<evidence type="ECO:0000256" key="4">
    <source>
        <dbReference type="ARBA" id="ARBA00022729"/>
    </source>
</evidence>
<organism evidence="15 16">
    <name type="scientific">Pseudolycoriella hygida</name>
    <dbReference type="NCBI Taxonomy" id="35572"/>
    <lineage>
        <taxon>Eukaryota</taxon>
        <taxon>Metazoa</taxon>
        <taxon>Ecdysozoa</taxon>
        <taxon>Arthropoda</taxon>
        <taxon>Hexapoda</taxon>
        <taxon>Insecta</taxon>
        <taxon>Pterygota</taxon>
        <taxon>Neoptera</taxon>
        <taxon>Endopterygota</taxon>
        <taxon>Diptera</taxon>
        <taxon>Nematocera</taxon>
        <taxon>Sciaroidea</taxon>
        <taxon>Sciaridae</taxon>
        <taxon>Pseudolycoriella</taxon>
    </lineage>
</organism>
<keyword evidence="10 13" id="KW-0675">Receptor</keyword>
<dbReference type="GO" id="GO:0007157">
    <property type="term" value="P:heterophilic cell-cell adhesion via plasma membrane cell adhesion molecules"/>
    <property type="evidence" value="ECO:0007669"/>
    <property type="project" value="UniProtKB-ARBA"/>
</dbReference>
<evidence type="ECO:0000256" key="2">
    <source>
        <dbReference type="ARBA" id="ARBA00008054"/>
    </source>
</evidence>
<dbReference type="InterPro" id="IPR028994">
    <property type="entry name" value="Integrin_alpha_N"/>
</dbReference>
<dbReference type="EMBL" id="WJQU01000002">
    <property type="protein sequence ID" value="KAJ6640903.1"/>
    <property type="molecule type" value="Genomic_DNA"/>
</dbReference>
<evidence type="ECO:0000256" key="11">
    <source>
        <dbReference type="ARBA" id="ARBA00023180"/>
    </source>
</evidence>
<protein>
    <submittedName>
        <fullName evidence="15">Integrin alpha-PS3</fullName>
    </submittedName>
</protein>
<dbReference type="Gene3D" id="1.20.5.930">
    <property type="entry name" value="Bicelle-embedded integrin alpha(iib) transmembrane segment"/>
    <property type="match status" value="1"/>
</dbReference>
<dbReference type="SMART" id="SM00191">
    <property type="entry name" value="Int_alpha"/>
    <property type="match status" value="6"/>
</dbReference>
<dbReference type="GO" id="GO:0009897">
    <property type="term" value="C:external side of plasma membrane"/>
    <property type="evidence" value="ECO:0007669"/>
    <property type="project" value="TreeGrafter"/>
</dbReference>
<dbReference type="AlphaFoldDB" id="A0A9Q0S1V4"/>
<dbReference type="SUPFAM" id="SSF69318">
    <property type="entry name" value="Integrin alpha N-terminal domain"/>
    <property type="match status" value="1"/>
</dbReference>
<evidence type="ECO:0000256" key="12">
    <source>
        <dbReference type="PROSITE-ProRule" id="PRU00803"/>
    </source>
</evidence>
<gene>
    <name evidence="15" type="primary">scb_1</name>
    <name evidence="15" type="ORF">Bhyg_05836</name>
</gene>
<evidence type="ECO:0000259" key="14">
    <source>
        <dbReference type="Pfam" id="PF20805"/>
    </source>
</evidence>
<keyword evidence="16" id="KW-1185">Reference proteome</keyword>